<proteinExistence type="predicted"/>
<dbReference type="PANTHER" id="PTHR15838">
    <property type="entry name" value="NUCLEOLAR PROTEIN OF 40 KDA"/>
    <property type="match status" value="1"/>
</dbReference>
<dbReference type="AlphaFoldDB" id="A0A5P1FVU4"/>
<organism evidence="2 3">
    <name type="scientific">Asparagus officinalis</name>
    <name type="common">Garden asparagus</name>
    <dbReference type="NCBI Taxonomy" id="4686"/>
    <lineage>
        <taxon>Eukaryota</taxon>
        <taxon>Viridiplantae</taxon>
        <taxon>Streptophyta</taxon>
        <taxon>Embryophyta</taxon>
        <taxon>Tracheophyta</taxon>
        <taxon>Spermatophyta</taxon>
        <taxon>Magnoliopsida</taxon>
        <taxon>Liliopsida</taxon>
        <taxon>Asparagales</taxon>
        <taxon>Asparagaceae</taxon>
        <taxon>Asparagoideae</taxon>
        <taxon>Asparagus</taxon>
    </lineage>
</organism>
<evidence type="ECO:0000256" key="1">
    <source>
        <dbReference type="SAM" id="MobiDB-lite"/>
    </source>
</evidence>
<reference evidence="3" key="1">
    <citation type="journal article" date="2017" name="Nat. Commun.">
        <title>The asparagus genome sheds light on the origin and evolution of a young Y chromosome.</title>
        <authorList>
            <person name="Harkess A."/>
            <person name="Zhou J."/>
            <person name="Xu C."/>
            <person name="Bowers J.E."/>
            <person name="Van der Hulst R."/>
            <person name="Ayyampalayam S."/>
            <person name="Mercati F."/>
            <person name="Riccardi P."/>
            <person name="McKain M.R."/>
            <person name="Kakrana A."/>
            <person name="Tang H."/>
            <person name="Ray J."/>
            <person name="Groenendijk J."/>
            <person name="Arikit S."/>
            <person name="Mathioni S.M."/>
            <person name="Nakano M."/>
            <person name="Shan H."/>
            <person name="Telgmann-Rauber A."/>
            <person name="Kanno A."/>
            <person name="Yue Z."/>
            <person name="Chen H."/>
            <person name="Li W."/>
            <person name="Chen Y."/>
            <person name="Xu X."/>
            <person name="Zhang Y."/>
            <person name="Luo S."/>
            <person name="Chen H."/>
            <person name="Gao J."/>
            <person name="Mao Z."/>
            <person name="Pires J.C."/>
            <person name="Luo M."/>
            <person name="Kudrna D."/>
            <person name="Wing R.A."/>
            <person name="Meyers B.C."/>
            <person name="Yi K."/>
            <person name="Kong H."/>
            <person name="Lavrijsen P."/>
            <person name="Sunseri F."/>
            <person name="Falavigna A."/>
            <person name="Ye Y."/>
            <person name="Leebens-Mack J.H."/>
            <person name="Chen G."/>
        </authorList>
    </citation>
    <scope>NUCLEOTIDE SEQUENCE [LARGE SCALE GENOMIC DNA]</scope>
    <source>
        <strain evidence="3">cv. DH0086</strain>
    </source>
</reference>
<dbReference type="GO" id="GO:0043489">
    <property type="term" value="P:RNA stabilization"/>
    <property type="evidence" value="ECO:0007669"/>
    <property type="project" value="TreeGrafter"/>
</dbReference>
<sequence length="241" mass="27417">MVRLDDFISLDIFVQSASKQPEPLELLTKPEKPENPNSSEPETPSEDFSEALAPFLKFFKSDESESDSDDGAIKFADTHEPISPKLEEVTDVSVKYYEPKRGDFAVGVVVSGNENKLDVNVGADLLGTMLTKEVMLLYGAELDYLLCDLEKERERKEFMVKGKMGVVRDEEVLSREKVEGRPVIEMGTVLFAEVLGRTLSGLSLLSSRRMYRRLAWYRVRQIIKALNLYRMKTGTDNFFWV</sequence>
<protein>
    <recommendedName>
        <fullName evidence="4">S1 motif domain-containing protein</fullName>
    </recommendedName>
</protein>
<dbReference type="EMBL" id="CM007381">
    <property type="protein sequence ID" value="ONK81299.1"/>
    <property type="molecule type" value="Genomic_DNA"/>
</dbReference>
<feature type="region of interest" description="Disordered" evidence="1">
    <location>
        <begin position="21"/>
        <end position="47"/>
    </location>
</feature>
<evidence type="ECO:0008006" key="4">
    <source>
        <dbReference type="Google" id="ProtNLM"/>
    </source>
</evidence>
<keyword evidence="3" id="KW-1185">Reference proteome</keyword>
<dbReference type="Gramene" id="ONK81299">
    <property type="protein sequence ID" value="ONK81299"/>
    <property type="gene ID" value="A4U43_C01F27560"/>
</dbReference>
<name>A0A5P1FVU4_ASPOF</name>
<dbReference type="GO" id="GO:0003723">
    <property type="term" value="F:RNA binding"/>
    <property type="evidence" value="ECO:0007669"/>
    <property type="project" value="TreeGrafter"/>
</dbReference>
<evidence type="ECO:0000313" key="2">
    <source>
        <dbReference type="EMBL" id="ONK81299.1"/>
    </source>
</evidence>
<evidence type="ECO:0000313" key="3">
    <source>
        <dbReference type="Proteomes" id="UP000243459"/>
    </source>
</evidence>
<gene>
    <name evidence="2" type="ORF">A4U43_C01F27560</name>
</gene>
<dbReference type="Proteomes" id="UP000243459">
    <property type="component" value="Chromosome 1"/>
</dbReference>
<dbReference type="PANTHER" id="PTHR15838:SF3">
    <property type="entry name" value="PROTEIN PIGMENT DEFECTIVE 338, CHLOROPLASTIC"/>
    <property type="match status" value="1"/>
</dbReference>
<accession>A0A5P1FVU4</accession>